<name>A0A832RSN3_9EURY</name>
<dbReference type="GO" id="GO:0009236">
    <property type="term" value="P:cobalamin biosynthetic process"/>
    <property type="evidence" value="ECO:0007669"/>
    <property type="project" value="UniProtKB-KW"/>
</dbReference>
<accession>A0A832RSN3</accession>
<evidence type="ECO:0000313" key="7">
    <source>
        <dbReference type="EMBL" id="HIH69598.1"/>
    </source>
</evidence>
<proteinExistence type="predicted"/>
<dbReference type="PANTHER" id="PTHR43182:SF1">
    <property type="entry name" value="COBALT-PRECORRIN-7 C(5)-METHYLTRANSFERASE"/>
    <property type="match status" value="1"/>
</dbReference>
<evidence type="ECO:0000256" key="2">
    <source>
        <dbReference type="ARBA" id="ARBA00022573"/>
    </source>
</evidence>
<dbReference type="RefSeq" id="WP_042687365.1">
    <property type="nucleotide sequence ID" value="NZ_DUIH01000011.1"/>
</dbReference>
<keyword evidence="3 7" id="KW-0489">Methyltransferase</keyword>
<dbReference type="Gene3D" id="3.40.50.150">
    <property type="entry name" value="Vaccinia Virus protein VP39"/>
    <property type="match status" value="1"/>
</dbReference>
<evidence type="ECO:0000256" key="5">
    <source>
        <dbReference type="ARBA" id="ARBA00022691"/>
    </source>
</evidence>
<dbReference type="InterPro" id="IPR029063">
    <property type="entry name" value="SAM-dependent_MTases_sf"/>
</dbReference>
<dbReference type="Pfam" id="PF13649">
    <property type="entry name" value="Methyltransf_25"/>
    <property type="match status" value="1"/>
</dbReference>
<keyword evidence="4 7" id="KW-0808">Transferase</keyword>
<gene>
    <name evidence="7" type="ORF">HA299_03110</name>
</gene>
<feature type="domain" description="Ribosomal RNA adenine methylase transferase N-terminal" evidence="6">
    <location>
        <begin position="8"/>
        <end position="142"/>
    </location>
</feature>
<dbReference type="Proteomes" id="UP000600363">
    <property type="component" value="Unassembled WGS sequence"/>
</dbReference>
<dbReference type="SMART" id="SM00650">
    <property type="entry name" value="rADc"/>
    <property type="match status" value="1"/>
</dbReference>
<keyword evidence="2" id="KW-0169">Cobalamin biosynthesis</keyword>
<dbReference type="EMBL" id="DUIH01000011">
    <property type="protein sequence ID" value="HIH69598.1"/>
    <property type="molecule type" value="Genomic_DNA"/>
</dbReference>
<reference evidence="7" key="1">
    <citation type="journal article" date="2020" name="bioRxiv">
        <title>A rank-normalized archaeal taxonomy based on genome phylogeny resolves widespread incomplete and uneven classifications.</title>
        <authorList>
            <person name="Rinke C."/>
            <person name="Chuvochina M."/>
            <person name="Mussig A.J."/>
            <person name="Chaumeil P.-A."/>
            <person name="Waite D.W."/>
            <person name="Whitman W.B."/>
            <person name="Parks D.H."/>
            <person name="Hugenholtz P."/>
        </authorList>
    </citation>
    <scope>NUCLEOTIDE SEQUENCE</scope>
    <source>
        <strain evidence="7">UBA12518</strain>
    </source>
</reference>
<dbReference type="PANTHER" id="PTHR43182">
    <property type="entry name" value="COBALT-PRECORRIN-6B C(15)-METHYLTRANSFERASE (DECARBOXYLATING)"/>
    <property type="match status" value="1"/>
</dbReference>
<organism evidence="7 8">
    <name type="scientific">Methermicoccus shengliensis</name>
    <dbReference type="NCBI Taxonomy" id="660064"/>
    <lineage>
        <taxon>Archaea</taxon>
        <taxon>Methanobacteriati</taxon>
        <taxon>Methanobacteriota</taxon>
        <taxon>Stenosarchaea group</taxon>
        <taxon>Methanomicrobia</taxon>
        <taxon>Methanosarcinales</taxon>
        <taxon>Methermicoccaceae</taxon>
        <taxon>Methermicoccus</taxon>
    </lineage>
</organism>
<protein>
    <submittedName>
        <fullName evidence="7">Methyltransferase domain-containing protein</fullName>
    </submittedName>
</protein>
<keyword evidence="5" id="KW-0949">S-adenosyl-L-methionine</keyword>
<sequence length="167" mass="18219">MKFTKDEIAGVLLTKLQPTSDDVLADIGCGSGRISAFFSPYVRKVYAVENDAKAAQGAAQYLSAYPNVEVLHMDGREFVSQHNYDLVFFGGTQGISEMLEHAVSRARRVVVNAARLEVASSVITQMRQLGVFSEALILNISKSYELAEGTAFKNLNPVFMVVACCSE</sequence>
<dbReference type="CDD" id="cd02440">
    <property type="entry name" value="AdoMet_MTases"/>
    <property type="match status" value="1"/>
</dbReference>
<dbReference type="AlphaFoldDB" id="A0A832RSN3"/>
<dbReference type="InterPro" id="IPR020598">
    <property type="entry name" value="rRNA_Ade_methylase_Trfase_N"/>
</dbReference>
<evidence type="ECO:0000256" key="3">
    <source>
        <dbReference type="ARBA" id="ARBA00022603"/>
    </source>
</evidence>
<evidence type="ECO:0000256" key="4">
    <source>
        <dbReference type="ARBA" id="ARBA00022679"/>
    </source>
</evidence>
<comment type="pathway">
    <text evidence="1">Cofactor biosynthesis; adenosylcobalamin biosynthesis.</text>
</comment>
<dbReference type="SUPFAM" id="SSF53335">
    <property type="entry name" value="S-adenosyl-L-methionine-dependent methyltransferases"/>
    <property type="match status" value="1"/>
</dbReference>
<evidence type="ECO:0000256" key="1">
    <source>
        <dbReference type="ARBA" id="ARBA00004953"/>
    </source>
</evidence>
<evidence type="ECO:0000313" key="8">
    <source>
        <dbReference type="Proteomes" id="UP000600363"/>
    </source>
</evidence>
<dbReference type="InterPro" id="IPR050714">
    <property type="entry name" value="Cobalamin_biosynth_MTase"/>
</dbReference>
<comment type="caution">
    <text evidence="7">The sequence shown here is derived from an EMBL/GenBank/DDBJ whole genome shotgun (WGS) entry which is preliminary data.</text>
</comment>
<evidence type="ECO:0000259" key="6">
    <source>
        <dbReference type="SMART" id="SM00650"/>
    </source>
</evidence>
<dbReference type="InterPro" id="IPR041698">
    <property type="entry name" value="Methyltransf_25"/>
</dbReference>
<dbReference type="GO" id="GO:0000179">
    <property type="term" value="F:rRNA (adenine-N6,N6-)-dimethyltransferase activity"/>
    <property type="evidence" value="ECO:0007669"/>
    <property type="project" value="InterPro"/>
</dbReference>